<feature type="region of interest" description="Disordered" evidence="1">
    <location>
        <begin position="210"/>
        <end position="248"/>
    </location>
</feature>
<gene>
    <name evidence="3" type="ORF">FA15DRAFT_673355</name>
</gene>
<evidence type="ECO:0000259" key="2">
    <source>
        <dbReference type="Pfam" id="PF08549"/>
    </source>
</evidence>
<accession>A0A5C3KKY4</accession>
<dbReference type="EMBL" id="ML210294">
    <property type="protein sequence ID" value="TFK20615.1"/>
    <property type="molecule type" value="Genomic_DNA"/>
</dbReference>
<dbReference type="InterPro" id="IPR013859">
    <property type="entry name" value="Ssr4_N"/>
</dbReference>
<sequence>MALSLTQAQAEGFSLHFPENLGQAPNVTVETAVNMLQRATSSAQNVPFRWQYIDKPHEGQLALLFLPQNLPFPNDGIRWQEAESTMTMNVAPGRELEVTEARSGFIPGSQDQNAWRLRRRYRLLRGGHSALVLVHYTRGQPAPIIPALMNQPVRSYPLRTVPEPPRFVIGEKAGTKIYPPQQSNMPHPQSTGFVSHPAQAILNQNHAMEQLERKREQQREKERSAARERSGSTGGRPNVDDGSDDETDQIATRTLALARYKRNHELMSDVFRQAAFGDKSITPKSPYSIFDKETLEGQTARLQADIERLQRKGEERRAARANRGNVDVSMEQQTSA</sequence>
<dbReference type="Pfam" id="PF08549">
    <property type="entry name" value="SWI-SNF_Ssr4_N"/>
    <property type="match status" value="1"/>
</dbReference>
<feature type="domain" description="SWI/SNF and RSC complexes subunit Ssr4 N-terminal" evidence="2">
    <location>
        <begin position="23"/>
        <end position="148"/>
    </location>
</feature>
<dbReference type="Proteomes" id="UP000307440">
    <property type="component" value="Unassembled WGS sequence"/>
</dbReference>
<name>A0A5C3KKY4_COPMA</name>
<dbReference type="OrthoDB" id="5321006at2759"/>
<evidence type="ECO:0000256" key="1">
    <source>
        <dbReference type="SAM" id="MobiDB-lite"/>
    </source>
</evidence>
<feature type="compositionally biased region" description="Basic and acidic residues" evidence="1">
    <location>
        <begin position="210"/>
        <end position="230"/>
    </location>
</feature>
<protein>
    <recommendedName>
        <fullName evidence="2">SWI/SNF and RSC complexes subunit Ssr4 N-terminal domain-containing protein</fullName>
    </recommendedName>
</protein>
<evidence type="ECO:0000313" key="4">
    <source>
        <dbReference type="Proteomes" id="UP000307440"/>
    </source>
</evidence>
<keyword evidence="4" id="KW-1185">Reference proteome</keyword>
<dbReference type="GO" id="GO:0006338">
    <property type="term" value="P:chromatin remodeling"/>
    <property type="evidence" value="ECO:0007669"/>
    <property type="project" value="InterPro"/>
</dbReference>
<reference evidence="3 4" key="1">
    <citation type="journal article" date="2019" name="Nat. Ecol. Evol.">
        <title>Megaphylogeny resolves global patterns of mushroom evolution.</title>
        <authorList>
            <person name="Varga T."/>
            <person name="Krizsan K."/>
            <person name="Foldi C."/>
            <person name="Dima B."/>
            <person name="Sanchez-Garcia M."/>
            <person name="Sanchez-Ramirez S."/>
            <person name="Szollosi G.J."/>
            <person name="Szarkandi J.G."/>
            <person name="Papp V."/>
            <person name="Albert L."/>
            <person name="Andreopoulos W."/>
            <person name="Angelini C."/>
            <person name="Antonin V."/>
            <person name="Barry K.W."/>
            <person name="Bougher N.L."/>
            <person name="Buchanan P."/>
            <person name="Buyck B."/>
            <person name="Bense V."/>
            <person name="Catcheside P."/>
            <person name="Chovatia M."/>
            <person name="Cooper J."/>
            <person name="Damon W."/>
            <person name="Desjardin D."/>
            <person name="Finy P."/>
            <person name="Geml J."/>
            <person name="Haridas S."/>
            <person name="Hughes K."/>
            <person name="Justo A."/>
            <person name="Karasinski D."/>
            <person name="Kautmanova I."/>
            <person name="Kiss B."/>
            <person name="Kocsube S."/>
            <person name="Kotiranta H."/>
            <person name="LaButti K.M."/>
            <person name="Lechner B.E."/>
            <person name="Liimatainen K."/>
            <person name="Lipzen A."/>
            <person name="Lukacs Z."/>
            <person name="Mihaltcheva S."/>
            <person name="Morgado L.N."/>
            <person name="Niskanen T."/>
            <person name="Noordeloos M.E."/>
            <person name="Ohm R.A."/>
            <person name="Ortiz-Santana B."/>
            <person name="Ovrebo C."/>
            <person name="Racz N."/>
            <person name="Riley R."/>
            <person name="Savchenko A."/>
            <person name="Shiryaev A."/>
            <person name="Soop K."/>
            <person name="Spirin V."/>
            <person name="Szebenyi C."/>
            <person name="Tomsovsky M."/>
            <person name="Tulloss R.E."/>
            <person name="Uehling J."/>
            <person name="Grigoriev I.V."/>
            <person name="Vagvolgyi C."/>
            <person name="Papp T."/>
            <person name="Martin F.M."/>
            <person name="Miettinen O."/>
            <person name="Hibbett D.S."/>
            <person name="Nagy L.G."/>
        </authorList>
    </citation>
    <scope>NUCLEOTIDE SEQUENCE [LARGE SCALE GENOMIC DNA]</scope>
    <source>
        <strain evidence="3 4">CBS 121175</strain>
    </source>
</reference>
<organism evidence="3 4">
    <name type="scientific">Coprinopsis marcescibilis</name>
    <name type="common">Agaric fungus</name>
    <name type="synonym">Psathyrella marcescibilis</name>
    <dbReference type="NCBI Taxonomy" id="230819"/>
    <lineage>
        <taxon>Eukaryota</taxon>
        <taxon>Fungi</taxon>
        <taxon>Dikarya</taxon>
        <taxon>Basidiomycota</taxon>
        <taxon>Agaricomycotina</taxon>
        <taxon>Agaricomycetes</taxon>
        <taxon>Agaricomycetidae</taxon>
        <taxon>Agaricales</taxon>
        <taxon>Agaricineae</taxon>
        <taxon>Psathyrellaceae</taxon>
        <taxon>Coprinopsis</taxon>
    </lineage>
</organism>
<proteinExistence type="predicted"/>
<feature type="region of interest" description="Disordered" evidence="1">
    <location>
        <begin position="310"/>
        <end position="336"/>
    </location>
</feature>
<dbReference type="AlphaFoldDB" id="A0A5C3KKY4"/>
<evidence type="ECO:0000313" key="3">
    <source>
        <dbReference type="EMBL" id="TFK20615.1"/>
    </source>
</evidence>